<protein>
    <recommendedName>
        <fullName evidence="4">DegV family protein</fullName>
    </recommendedName>
</protein>
<dbReference type="AlphaFoldDB" id="W7CSZ9"/>
<sequence>MKIALVSDTTAALDAATIEKYQIHTVPLMINVGGKSYREQQDLTNKDFYRLMKEAAEIPTSSQPAPGVWLELYKELAQDYDAILVLTLSSEISGTYQTAVAMAAELPEVKIEVVDSCYSSTPQAYLVEEAGRMIAAGAELPAVLAKIDRMIEAMDAYIVADDLHHLAKGGRTSGASALVGSMLKIKPVIRFTNKTLNIFDKIRTQKKALKRIELILADVYAKTPKLHVSVLHADAPEKAQEVYEEMVAKYPEANWDVREFSPVLGTHLGPGAIALVWTIQ</sequence>
<name>W7CSZ9_9LIST</name>
<dbReference type="GO" id="GO:0008289">
    <property type="term" value="F:lipid binding"/>
    <property type="evidence" value="ECO:0007669"/>
    <property type="project" value="UniProtKB-KW"/>
</dbReference>
<dbReference type="SUPFAM" id="SSF82549">
    <property type="entry name" value="DAK1/DegV-like"/>
    <property type="match status" value="1"/>
</dbReference>
<accession>W7CSZ9</accession>
<gene>
    <name evidence="2" type="ORF">BCAMP_06315</name>
</gene>
<dbReference type="STRING" id="1265861.BCAMP_06315"/>
<keyword evidence="3" id="KW-1185">Reference proteome</keyword>
<dbReference type="InterPro" id="IPR043168">
    <property type="entry name" value="DegV_C"/>
</dbReference>
<reference evidence="2 3" key="1">
    <citation type="submission" date="2012-12" db="EMBL/GenBank/DDBJ databases">
        <title>Novel taxa of Listeriaceae from agricultural environments in the United States.</title>
        <authorList>
            <person name="den Bakker H.C."/>
            <person name="Allred A."/>
            <person name="Warchocki S."/>
            <person name="Wright E.M."/>
            <person name="Burrell A."/>
            <person name="Nightingale K.K."/>
            <person name="Kephart D."/>
            <person name="Wiedmann M."/>
        </authorList>
    </citation>
    <scope>NUCLEOTIDE SEQUENCE [LARGE SCALE GENOMIC DNA]</scope>
    <source>
        <strain evidence="2 3">FSL F6-1037</strain>
    </source>
</reference>
<dbReference type="PROSITE" id="PS51482">
    <property type="entry name" value="DEGV"/>
    <property type="match status" value="1"/>
</dbReference>
<proteinExistence type="predicted"/>
<dbReference type="Gene3D" id="3.40.50.10170">
    <property type="match status" value="1"/>
</dbReference>
<evidence type="ECO:0000313" key="3">
    <source>
        <dbReference type="Proteomes" id="UP000019243"/>
    </source>
</evidence>
<evidence type="ECO:0000256" key="1">
    <source>
        <dbReference type="ARBA" id="ARBA00023121"/>
    </source>
</evidence>
<dbReference type="Proteomes" id="UP000019243">
    <property type="component" value="Unassembled WGS sequence"/>
</dbReference>
<evidence type="ECO:0000313" key="2">
    <source>
        <dbReference type="EMBL" id="EUJ40037.1"/>
    </source>
</evidence>
<dbReference type="Pfam" id="PF02645">
    <property type="entry name" value="DegV"/>
    <property type="match status" value="1"/>
</dbReference>
<dbReference type="RefSeq" id="WP_051456918.1">
    <property type="nucleotide sequence ID" value="NZ_AODH01000022.1"/>
</dbReference>
<evidence type="ECO:0008006" key="4">
    <source>
        <dbReference type="Google" id="ProtNLM"/>
    </source>
</evidence>
<dbReference type="PANTHER" id="PTHR33434">
    <property type="entry name" value="DEGV DOMAIN-CONTAINING PROTEIN DR_1986-RELATED"/>
    <property type="match status" value="1"/>
</dbReference>
<dbReference type="InterPro" id="IPR003797">
    <property type="entry name" value="DegV"/>
</dbReference>
<comment type="caution">
    <text evidence="2">The sequence shown here is derived from an EMBL/GenBank/DDBJ whole genome shotgun (WGS) entry which is preliminary data.</text>
</comment>
<keyword evidence="1" id="KW-0446">Lipid-binding</keyword>
<dbReference type="Gene3D" id="3.30.1180.10">
    <property type="match status" value="1"/>
</dbReference>
<dbReference type="PANTHER" id="PTHR33434:SF2">
    <property type="entry name" value="FATTY ACID-BINDING PROTEIN TM_1468"/>
    <property type="match status" value="1"/>
</dbReference>
<organism evidence="2 3">
    <name type="scientific">Brochothrix campestris FSL F6-1037</name>
    <dbReference type="NCBI Taxonomy" id="1265861"/>
    <lineage>
        <taxon>Bacteria</taxon>
        <taxon>Bacillati</taxon>
        <taxon>Bacillota</taxon>
        <taxon>Bacilli</taxon>
        <taxon>Bacillales</taxon>
        <taxon>Listeriaceae</taxon>
        <taxon>Brochothrix</taxon>
    </lineage>
</organism>
<dbReference type="InterPro" id="IPR050270">
    <property type="entry name" value="DegV_domain_contain"/>
</dbReference>
<dbReference type="EMBL" id="AODH01000022">
    <property type="protein sequence ID" value="EUJ40037.1"/>
    <property type="molecule type" value="Genomic_DNA"/>
</dbReference>
<dbReference type="NCBIfam" id="TIGR00762">
    <property type="entry name" value="DegV"/>
    <property type="match status" value="1"/>
</dbReference>